<gene>
    <name evidence="2" type="ORF">F383_23832</name>
</gene>
<accession>A0A0B0P3D5</accession>
<evidence type="ECO:0000313" key="2">
    <source>
        <dbReference type="EMBL" id="KHG17846.1"/>
    </source>
</evidence>
<keyword evidence="1" id="KW-0472">Membrane</keyword>
<reference evidence="3" key="1">
    <citation type="submission" date="2014-09" db="EMBL/GenBank/DDBJ databases">
        <authorList>
            <person name="Mudge J."/>
            <person name="Ramaraj T."/>
            <person name="Lindquist I.E."/>
            <person name="Bharti A.K."/>
            <person name="Sundararajan A."/>
            <person name="Cameron C.T."/>
            <person name="Woodward J.E."/>
            <person name="May G.D."/>
            <person name="Brubaker C."/>
            <person name="Broadhvest J."/>
            <person name="Wilkins T.A."/>
        </authorList>
    </citation>
    <scope>NUCLEOTIDE SEQUENCE</scope>
    <source>
        <strain evidence="3">cv. AKA8401</strain>
    </source>
</reference>
<dbReference type="Proteomes" id="UP000032142">
    <property type="component" value="Unassembled WGS sequence"/>
</dbReference>
<protein>
    <submittedName>
        <fullName evidence="2">Uncharacterized protein</fullName>
    </submittedName>
</protein>
<dbReference type="EMBL" id="KN409166">
    <property type="protein sequence ID" value="KHG17846.1"/>
    <property type="molecule type" value="Genomic_DNA"/>
</dbReference>
<evidence type="ECO:0000313" key="3">
    <source>
        <dbReference type="Proteomes" id="UP000032142"/>
    </source>
</evidence>
<keyword evidence="3" id="KW-1185">Reference proteome</keyword>
<name>A0A0B0P3D5_GOSAR</name>
<feature type="transmembrane region" description="Helical" evidence="1">
    <location>
        <begin position="12"/>
        <end position="31"/>
    </location>
</feature>
<dbReference type="AlphaFoldDB" id="A0A0B0P3D5"/>
<keyword evidence="1" id="KW-1133">Transmembrane helix</keyword>
<keyword evidence="1" id="KW-0812">Transmembrane</keyword>
<sequence length="35" mass="4135">MEQHQMLRKENVNIVMCKVFVLLVLFLKGVLGKFE</sequence>
<organism evidence="2 3">
    <name type="scientific">Gossypium arboreum</name>
    <name type="common">Tree cotton</name>
    <name type="synonym">Gossypium nanking</name>
    <dbReference type="NCBI Taxonomy" id="29729"/>
    <lineage>
        <taxon>Eukaryota</taxon>
        <taxon>Viridiplantae</taxon>
        <taxon>Streptophyta</taxon>
        <taxon>Embryophyta</taxon>
        <taxon>Tracheophyta</taxon>
        <taxon>Spermatophyta</taxon>
        <taxon>Magnoliopsida</taxon>
        <taxon>eudicotyledons</taxon>
        <taxon>Gunneridae</taxon>
        <taxon>Pentapetalae</taxon>
        <taxon>rosids</taxon>
        <taxon>malvids</taxon>
        <taxon>Malvales</taxon>
        <taxon>Malvaceae</taxon>
        <taxon>Malvoideae</taxon>
        <taxon>Gossypium</taxon>
    </lineage>
</organism>
<evidence type="ECO:0000256" key="1">
    <source>
        <dbReference type="SAM" id="Phobius"/>
    </source>
</evidence>
<proteinExistence type="predicted"/>